<organism evidence="1 2">
    <name type="scientific">Cucumis melo var. makuwa</name>
    <name type="common">Oriental melon</name>
    <dbReference type="NCBI Taxonomy" id="1194695"/>
    <lineage>
        <taxon>Eukaryota</taxon>
        <taxon>Viridiplantae</taxon>
        <taxon>Streptophyta</taxon>
        <taxon>Embryophyta</taxon>
        <taxon>Tracheophyta</taxon>
        <taxon>Spermatophyta</taxon>
        <taxon>Magnoliopsida</taxon>
        <taxon>eudicotyledons</taxon>
        <taxon>Gunneridae</taxon>
        <taxon>Pentapetalae</taxon>
        <taxon>rosids</taxon>
        <taxon>fabids</taxon>
        <taxon>Cucurbitales</taxon>
        <taxon>Cucurbitaceae</taxon>
        <taxon>Benincaseae</taxon>
        <taxon>Cucumis</taxon>
    </lineage>
</organism>
<dbReference type="Proteomes" id="UP000321947">
    <property type="component" value="Unassembled WGS sequence"/>
</dbReference>
<sequence length="215" mass="24431">MSQDNTIPLDYAMLIYNMRKIEVNVGVIIRDHILSWMEGPNGAMSFPLTIKKLCLKAIPKLTDLSQLLIPSCLCSRATVNYTITLLQNMQDKILSPTLPSLLHDPLHAYITITTTIRPPSTTRADLNHPLPDQKRVEEEEKFFEPLGDLPPILLLHRLPLIITKEDEVLIEARRVLKSHLLRKGKTSFHVPPHEEIQPEAATQEDVFEFIGETVC</sequence>
<gene>
    <name evidence="1" type="ORF">E5676_scaffold812G00020</name>
</gene>
<reference evidence="1 2" key="1">
    <citation type="submission" date="2019-08" db="EMBL/GenBank/DDBJ databases">
        <title>Draft genome sequences of two oriental melons (Cucumis melo L. var makuwa).</title>
        <authorList>
            <person name="Kwon S.-Y."/>
        </authorList>
    </citation>
    <scope>NUCLEOTIDE SEQUENCE [LARGE SCALE GENOMIC DNA]</scope>
    <source>
        <strain evidence="2">cv. Chang Bougi</strain>
        <tissue evidence="1">Leaf</tissue>
    </source>
</reference>
<evidence type="ECO:0000313" key="1">
    <source>
        <dbReference type="EMBL" id="TYK15996.1"/>
    </source>
</evidence>
<proteinExistence type="predicted"/>
<accession>A0A5D3CZW7</accession>
<dbReference type="EMBL" id="SSTD01008420">
    <property type="protein sequence ID" value="TYK15996.1"/>
    <property type="molecule type" value="Genomic_DNA"/>
</dbReference>
<name>A0A5D3CZW7_CUCMM</name>
<protein>
    <submittedName>
        <fullName evidence="1">Uncharacterized protein</fullName>
    </submittedName>
</protein>
<comment type="caution">
    <text evidence="1">The sequence shown here is derived from an EMBL/GenBank/DDBJ whole genome shotgun (WGS) entry which is preliminary data.</text>
</comment>
<evidence type="ECO:0000313" key="2">
    <source>
        <dbReference type="Proteomes" id="UP000321947"/>
    </source>
</evidence>
<dbReference type="AlphaFoldDB" id="A0A5D3CZW7"/>